<keyword evidence="2" id="KW-1133">Transmembrane helix</keyword>
<keyword evidence="5" id="KW-1185">Reference proteome</keyword>
<evidence type="ECO:0000313" key="4">
    <source>
        <dbReference type="EMBL" id="MEQ5842191.1"/>
    </source>
</evidence>
<evidence type="ECO:0000259" key="3">
    <source>
        <dbReference type="Pfam" id="PF09791"/>
    </source>
</evidence>
<dbReference type="InterPro" id="IPR019180">
    <property type="entry name" value="Oxidoreductase-like_N"/>
</dbReference>
<name>A0ABV1LTA1_9BURK</name>
<feature type="domain" description="Oxidoreductase-like" evidence="3">
    <location>
        <begin position="51"/>
        <end position="88"/>
    </location>
</feature>
<evidence type="ECO:0000256" key="2">
    <source>
        <dbReference type="SAM" id="Phobius"/>
    </source>
</evidence>
<proteinExistence type="predicted"/>
<comment type="caution">
    <text evidence="4">The sequence shown here is derived from an EMBL/GenBank/DDBJ whole genome shotgun (WGS) entry which is preliminary data.</text>
</comment>
<gene>
    <name evidence="4" type="ORF">N0A02_22365</name>
</gene>
<reference evidence="4 5" key="1">
    <citation type="journal article" date="2024" name="Chem. Sci.">
        <title>Discovery of a lagriamide polyketide by integrated genome mining, isotopic labeling, and untargeted metabolomics.</title>
        <authorList>
            <person name="Fergusson C.H."/>
            <person name="Saulog J."/>
            <person name="Paulo B.S."/>
            <person name="Wilson D.M."/>
            <person name="Liu D.Y."/>
            <person name="Morehouse N.J."/>
            <person name="Waterworth S."/>
            <person name="Barkei J."/>
            <person name="Gray C.A."/>
            <person name="Kwan J.C."/>
            <person name="Eustaquio A.S."/>
            <person name="Linington R.G."/>
        </authorList>
    </citation>
    <scope>NUCLEOTIDE SEQUENCE [LARGE SCALE GENOMIC DNA]</scope>
    <source>
        <strain evidence="4 5">RL17-338-BIF-B</strain>
    </source>
</reference>
<dbReference type="InterPro" id="IPR039251">
    <property type="entry name" value="OXLD1"/>
</dbReference>
<evidence type="ECO:0000313" key="5">
    <source>
        <dbReference type="Proteomes" id="UP001469089"/>
    </source>
</evidence>
<dbReference type="EMBL" id="JAOALG010000002">
    <property type="protein sequence ID" value="MEQ5842191.1"/>
    <property type="molecule type" value="Genomic_DNA"/>
</dbReference>
<keyword evidence="2" id="KW-0812">Transmembrane</keyword>
<protein>
    <submittedName>
        <fullName evidence="4">Oxidoreductase-like domain-containing protein</fullName>
    </submittedName>
</protein>
<dbReference type="Proteomes" id="UP001469089">
    <property type="component" value="Unassembled WGS sequence"/>
</dbReference>
<feature type="transmembrane region" description="Helical" evidence="2">
    <location>
        <begin position="16"/>
        <end position="34"/>
    </location>
</feature>
<keyword evidence="2" id="KW-0472">Membrane</keyword>
<dbReference type="RefSeq" id="WP_432711281.1">
    <property type="nucleotide sequence ID" value="NZ_JAOALG010000002.1"/>
</dbReference>
<accession>A0ABV1LTA1</accession>
<dbReference type="PANTHER" id="PTHR21193:SF3">
    <property type="entry name" value="OXIDOREDUCTASE-LIKE DOMAIN-CONTAINING PROTEIN 1"/>
    <property type="match status" value="1"/>
</dbReference>
<dbReference type="PANTHER" id="PTHR21193">
    <property type="entry name" value="OXIDOREDUCTASE-LIKE DOMAIN-CONTAINING PROTEIN 1"/>
    <property type="match status" value="1"/>
</dbReference>
<organism evidence="4 5">
    <name type="scientific">Paraburkholderia acidicola</name>
    <dbReference type="NCBI Taxonomy" id="1912599"/>
    <lineage>
        <taxon>Bacteria</taxon>
        <taxon>Pseudomonadati</taxon>
        <taxon>Pseudomonadota</taxon>
        <taxon>Betaproteobacteria</taxon>
        <taxon>Burkholderiales</taxon>
        <taxon>Burkholderiaceae</taxon>
        <taxon>Paraburkholderia</taxon>
    </lineage>
</organism>
<sequence length="96" mass="10164">MAAASEAGVADVTTQVAARVAALIAAFVAVFVAVPKPSPDHSSADDPPPQPPRRPEPDDCCRSGCEPCVFDLYDEAVERYRVALAAWQARQAKAAR</sequence>
<dbReference type="Pfam" id="PF09791">
    <property type="entry name" value="Oxidored-like"/>
    <property type="match status" value="1"/>
</dbReference>
<feature type="region of interest" description="Disordered" evidence="1">
    <location>
        <begin position="38"/>
        <end position="60"/>
    </location>
</feature>
<evidence type="ECO:0000256" key="1">
    <source>
        <dbReference type="SAM" id="MobiDB-lite"/>
    </source>
</evidence>